<evidence type="ECO:0000256" key="2">
    <source>
        <dbReference type="ARBA" id="ARBA00022963"/>
    </source>
</evidence>
<gene>
    <name evidence="6" type="ORF">GCM10012287_31330</name>
</gene>
<dbReference type="Gene3D" id="3.40.50.1820">
    <property type="entry name" value="alpha/beta hydrolase"/>
    <property type="match status" value="1"/>
</dbReference>
<feature type="compositionally biased region" description="Low complexity" evidence="4">
    <location>
        <begin position="34"/>
        <end position="52"/>
    </location>
</feature>
<sequence length="412" mass="43580">MLALALALALPFVTAADAAAAAGGAGTAAPPGPAVSTPDPARAAAPGTPPGAVRERLAIPRPSGPYAVGGDTLHLVDRSRTDPWQPQAGARELMVSAYYPARRGTGGPTAPYMTRREAEALLEGQDLTGKVPVETVTSVRTNARTDARPVRGRRPLVVLSPGFTLQRTTLTVLAEELAARGYVVAVVDHAWESFGTSFPGGRLTTCAACDAVEEVPDGDESRAVLAKVARGRSADMSFLIDELTGPRPAWRHARMIDRRSIGVAGHSIGGNSAAQLMADDERVRAGADLDGTFFSPVPEEGLDRRPFLMMGTAAGHSPGGEDGTWDAAWERLDGWKRWLTVEGSGHFTFNDLPVLAGQLGMTDPDTPLPGDRSGQITRAYTGAFFDRHLRGIPQPLLRGPSPANPEVRFHRP</sequence>
<evidence type="ECO:0000256" key="3">
    <source>
        <dbReference type="ARBA" id="ARBA00023098"/>
    </source>
</evidence>
<dbReference type="Proteomes" id="UP000631535">
    <property type="component" value="Unassembled WGS sequence"/>
</dbReference>
<evidence type="ECO:0000313" key="6">
    <source>
        <dbReference type="EMBL" id="GGO50782.1"/>
    </source>
</evidence>
<feature type="region of interest" description="Disordered" evidence="4">
    <location>
        <begin position="23"/>
        <end position="52"/>
    </location>
</feature>
<dbReference type="InterPro" id="IPR029058">
    <property type="entry name" value="AB_hydrolase_fold"/>
</dbReference>
<keyword evidence="7" id="KW-1185">Reference proteome</keyword>
<evidence type="ECO:0000313" key="7">
    <source>
        <dbReference type="Proteomes" id="UP000631535"/>
    </source>
</evidence>
<accession>A0ABQ2MFG1</accession>
<evidence type="ECO:0000256" key="1">
    <source>
        <dbReference type="ARBA" id="ARBA00022801"/>
    </source>
</evidence>
<feature type="signal peptide" evidence="5">
    <location>
        <begin position="1"/>
        <end position="18"/>
    </location>
</feature>
<organism evidence="6 7">
    <name type="scientific">Streptomyces daqingensis</name>
    <dbReference type="NCBI Taxonomy" id="1472640"/>
    <lineage>
        <taxon>Bacteria</taxon>
        <taxon>Bacillati</taxon>
        <taxon>Actinomycetota</taxon>
        <taxon>Actinomycetes</taxon>
        <taxon>Kitasatosporales</taxon>
        <taxon>Streptomycetaceae</taxon>
        <taxon>Streptomyces</taxon>
    </lineage>
</organism>
<evidence type="ECO:0000256" key="5">
    <source>
        <dbReference type="SAM" id="SignalP"/>
    </source>
</evidence>
<dbReference type="PANTHER" id="PTHR10272:SF0">
    <property type="entry name" value="PLATELET-ACTIVATING FACTOR ACETYLHYDROLASE"/>
    <property type="match status" value="1"/>
</dbReference>
<comment type="caution">
    <text evidence="6">The sequence shown here is derived from an EMBL/GenBank/DDBJ whole genome shotgun (WGS) entry which is preliminary data.</text>
</comment>
<dbReference type="EMBL" id="BMMP01000009">
    <property type="protein sequence ID" value="GGO50782.1"/>
    <property type="molecule type" value="Genomic_DNA"/>
</dbReference>
<dbReference type="Pfam" id="PF03403">
    <property type="entry name" value="PAF-AH_p_II"/>
    <property type="match status" value="2"/>
</dbReference>
<protein>
    <submittedName>
        <fullName evidence="6">Lipase</fullName>
    </submittedName>
</protein>
<dbReference type="SUPFAM" id="SSF53474">
    <property type="entry name" value="alpha/beta-Hydrolases"/>
    <property type="match status" value="1"/>
</dbReference>
<dbReference type="PANTHER" id="PTHR10272">
    <property type="entry name" value="PLATELET-ACTIVATING FACTOR ACETYLHYDROLASE"/>
    <property type="match status" value="1"/>
</dbReference>
<evidence type="ECO:0000256" key="4">
    <source>
        <dbReference type="SAM" id="MobiDB-lite"/>
    </source>
</evidence>
<keyword evidence="3" id="KW-0443">Lipid metabolism</keyword>
<proteinExistence type="predicted"/>
<reference evidence="7" key="1">
    <citation type="journal article" date="2019" name="Int. J. Syst. Evol. Microbiol.">
        <title>The Global Catalogue of Microorganisms (GCM) 10K type strain sequencing project: providing services to taxonomists for standard genome sequencing and annotation.</title>
        <authorList>
            <consortium name="The Broad Institute Genomics Platform"/>
            <consortium name="The Broad Institute Genome Sequencing Center for Infectious Disease"/>
            <person name="Wu L."/>
            <person name="Ma J."/>
        </authorList>
    </citation>
    <scope>NUCLEOTIDE SEQUENCE [LARGE SCALE GENOMIC DNA]</scope>
    <source>
        <strain evidence="7">CGMCC 4.7178</strain>
    </source>
</reference>
<keyword evidence="1" id="KW-0378">Hydrolase</keyword>
<keyword evidence="5" id="KW-0732">Signal</keyword>
<feature type="chain" id="PRO_5046652956" evidence="5">
    <location>
        <begin position="19"/>
        <end position="412"/>
    </location>
</feature>
<feature type="region of interest" description="Disordered" evidence="4">
    <location>
        <begin position="392"/>
        <end position="412"/>
    </location>
</feature>
<keyword evidence="2" id="KW-0442">Lipid degradation</keyword>
<name>A0ABQ2MFG1_9ACTN</name>